<dbReference type="SUPFAM" id="SSF159672">
    <property type="entry name" value="CbiG N-terminal domain-like"/>
    <property type="match status" value="1"/>
</dbReference>
<dbReference type="RefSeq" id="WP_341597101.1">
    <property type="nucleotide sequence ID" value="NZ_JBAKAZ010000014.1"/>
</dbReference>
<dbReference type="PANTHER" id="PTHR37477">
    <property type="entry name" value="COBALT-PRECORRIN-5A HYDROLASE"/>
    <property type="match status" value="1"/>
</dbReference>
<sequence length="266" mass="29038">MIRIICLTEVGLQLARRLQHLFNSSSTAVSIPVSTPTKSDVCFKPTPFKETVQSYFTQGDTLIFICATGIVIRTLAPVINDKYSDPAVLVLDEQGQFVIPLLSGHEGGANELARQVTELLQNQLVLTTANSYLKPKYVVGMGCERHCPEAVLQGLLNECLVKAGLTIDDISAITSIDIKSDEVGLIALADTLQKPYLTFNAQRLSLMEERLSTKSDYILKTVGVYGVAESAALYQAQQLTNNGSELLLNKHKNKQATCAIARSYSL</sequence>
<feature type="domain" description="CobE/GbiG C-terminal" evidence="1">
    <location>
        <begin position="137"/>
        <end position="261"/>
    </location>
</feature>
<evidence type="ECO:0000313" key="4">
    <source>
        <dbReference type="Proteomes" id="UP001369082"/>
    </source>
</evidence>
<dbReference type="Pfam" id="PF01890">
    <property type="entry name" value="CbiG_C"/>
    <property type="match status" value="1"/>
</dbReference>
<dbReference type="PANTHER" id="PTHR37477:SF1">
    <property type="entry name" value="COBALT-PRECORRIN-5A HYDROLASE"/>
    <property type="match status" value="1"/>
</dbReference>
<dbReference type="InterPro" id="IPR036518">
    <property type="entry name" value="CobE/GbiG_C_sf"/>
</dbReference>
<dbReference type="EMBL" id="JBAKAZ010000014">
    <property type="protein sequence ID" value="MEL0629088.1"/>
    <property type="molecule type" value="Genomic_DNA"/>
</dbReference>
<dbReference type="Gene3D" id="3.40.50.11220">
    <property type="match status" value="1"/>
</dbReference>
<evidence type="ECO:0000313" key="3">
    <source>
        <dbReference type="EMBL" id="MEL0629088.1"/>
    </source>
</evidence>
<gene>
    <name evidence="3" type="ORF">V6256_05660</name>
</gene>
<organism evidence="3 4">
    <name type="scientific">Psychromonas aquatilis</name>
    <dbReference type="NCBI Taxonomy" id="2005072"/>
    <lineage>
        <taxon>Bacteria</taxon>
        <taxon>Pseudomonadati</taxon>
        <taxon>Pseudomonadota</taxon>
        <taxon>Gammaproteobacteria</taxon>
        <taxon>Alteromonadales</taxon>
        <taxon>Psychromonadaceae</taxon>
        <taxon>Psychromonas</taxon>
    </lineage>
</organism>
<accession>A0ABU9GP47</accession>
<evidence type="ECO:0000259" key="2">
    <source>
        <dbReference type="Pfam" id="PF11760"/>
    </source>
</evidence>
<dbReference type="SUPFAM" id="SSF159664">
    <property type="entry name" value="CobE/GbiG C-terminal domain-like"/>
    <property type="match status" value="1"/>
</dbReference>
<reference evidence="3 4" key="1">
    <citation type="submission" date="2024-02" db="EMBL/GenBank/DDBJ databases">
        <title>Bacteria isolated from the canopy kelp, Nereocystis luetkeana.</title>
        <authorList>
            <person name="Pfister C.A."/>
            <person name="Younker I.T."/>
            <person name="Light S.H."/>
        </authorList>
    </citation>
    <scope>NUCLEOTIDE SEQUENCE [LARGE SCALE GENOMIC DNA]</scope>
    <source>
        <strain evidence="3 4">TI.1.05</strain>
    </source>
</reference>
<dbReference type="Pfam" id="PF11760">
    <property type="entry name" value="CbiG_N"/>
    <property type="match status" value="1"/>
</dbReference>
<dbReference type="InterPro" id="IPR038029">
    <property type="entry name" value="GbiG_N_sf"/>
</dbReference>
<dbReference type="InterPro" id="IPR021744">
    <property type="entry name" value="CbiG_N"/>
</dbReference>
<dbReference type="InterPro" id="IPR002750">
    <property type="entry name" value="CobE/GbiG_C"/>
</dbReference>
<keyword evidence="4" id="KW-1185">Reference proteome</keyword>
<evidence type="ECO:0000259" key="1">
    <source>
        <dbReference type="Pfam" id="PF01890"/>
    </source>
</evidence>
<dbReference type="InterPro" id="IPR052553">
    <property type="entry name" value="CbiG_hydrolase"/>
</dbReference>
<proteinExistence type="predicted"/>
<protein>
    <submittedName>
        <fullName evidence="3">Cobalamin biosynthesis protein</fullName>
    </submittedName>
</protein>
<feature type="domain" description="Cobalamin synthesis G N-terminal" evidence="2">
    <location>
        <begin position="51"/>
        <end position="129"/>
    </location>
</feature>
<comment type="caution">
    <text evidence="3">The sequence shown here is derived from an EMBL/GenBank/DDBJ whole genome shotgun (WGS) entry which is preliminary data.</text>
</comment>
<dbReference type="Gene3D" id="3.30.420.180">
    <property type="entry name" value="CobE/GbiG C-terminal domain"/>
    <property type="match status" value="1"/>
</dbReference>
<dbReference type="Proteomes" id="UP001369082">
    <property type="component" value="Unassembled WGS sequence"/>
</dbReference>
<name>A0ABU9GP47_9GAMM</name>